<organism evidence="3 4">
    <name type="scientific">Pseudalkalibacillus berkeleyi</name>
    <dbReference type="NCBI Taxonomy" id="1069813"/>
    <lineage>
        <taxon>Bacteria</taxon>
        <taxon>Bacillati</taxon>
        <taxon>Bacillota</taxon>
        <taxon>Bacilli</taxon>
        <taxon>Bacillales</taxon>
        <taxon>Fictibacillaceae</taxon>
        <taxon>Pseudalkalibacillus</taxon>
    </lineage>
</organism>
<dbReference type="Proteomes" id="UP001649381">
    <property type="component" value="Unassembled WGS sequence"/>
</dbReference>
<dbReference type="InterPro" id="IPR029068">
    <property type="entry name" value="Glyas_Bleomycin-R_OHBP_Dase"/>
</dbReference>
<gene>
    <name evidence="3" type="ORF">L2716_00195</name>
</gene>
<dbReference type="EMBL" id="JAKIJS010000001">
    <property type="protein sequence ID" value="MCF6136125.1"/>
    <property type="molecule type" value="Genomic_DNA"/>
</dbReference>
<sequence length="131" mass="14998">MNITGINHITLNVRSLKESLAFYEDILLMKRVHLGRTDAYLESGTAWICLLEKGKDEKDDFSSKLGLDHFAFSIDEKGFHEVVRRLHINEVQIVRGPVERGGGLVVNFLDPNGIQLELNTSDLHTRMKHWQ</sequence>
<protein>
    <submittedName>
        <fullName evidence="3">VOC family protein</fullName>
    </submittedName>
</protein>
<reference evidence="3 4" key="1">
    <citation type="submission" date="2022-01" db="EMBL/GenBank/DDBJ databases">
        <title>Alkalihalobacillus sp. EGI L200015, a novel bacterium isolated from a salt lake sediment.</title>
        <authorList>
            <person name="Gao L."/>
            <person name="Fang B.-Z."/>
            <person name="Li W.-J."/>
        </authorList>
    </citation>
    <scope>NUCLEOTIDE SEQUENCE [LARGE SCALE GENOMIC DNA]</scope>
    <source>
        <strain evidence="3 4">KCTC 12718</strain>
    </source>
</reference>
<evidence type="ECO:0000259" key="2">
    <source>
        <dbReference type="PROSITE" id="PS51819"/>
    </source>
</evidence>
<keyword evidence="1" id="KW-0479">Metal-binding</keyword>
<dbReference type="PANTHER" id="PTHR36113">
    <property type="entry name" value="LYASE, PUTATIVE-RELATED-RELATED"/>
    <property type="match status" value="1"/>
</dbReference>
<dbReference type="Pfam" id="PF00903">
    <property type="entry name" value="Glyoxalase"/>
    <property type="match status" value="1"/>
</dbReference>
<evidence type="ECO:0000256" key="1">
    <source>
        <dbReference type="ARBA" id="ARBA00022723"/>
    </source>
</evidence>
<dbReference type="RefSeq" id="WP_236330287.1">
    <property type="nucleotide sequence ID" value="NZ_JAKIJS010000001.1"/>
</dbReference>
<dbReference type="InterPro" id="IPR051332">
    <property type="entry name" value="Fosfomycin_Res_Enzymes"/>
</dbReference>
<dbReference type="PANTHER" id="PTHR36113:SF6">
    <property type="entry name" value="FOSFOMYCIN RESISTANCE PROTEIN FOSX"/>
    <property type="match status" value="1"/>
</dbReference>
<dbReference type="InterPro" id="IPR004360">
    <property type="entry name" value="Glyas_Fos-R_dOase_dom"/>
</dbReference>
<comment type="caution">
    <text evidence="3">The sequence shown here is derived from an EMBL/GenBank/DDBJ whole genome shotgun (WGS) entry which is preliminary data.</text>
</comment>
<dbReference type="InterPro" id="IPR037523">
    <property type="entry name" value="VOC_core"/>
</dbReference>
<accession>A0ABS9GWS6</accession>
<dbReference type="Gene3D" id="3.10.180.10">
    <property type="entry name" value="2,3-Dihydroxybiphenyl 1,2-Dioxygenase, domain 1"/>
    <property type="match status" value="1"/>
</dbReference>
<dbReference type="SUPFAM" id="SSF54593">
    <property type="entry name" value="Glyoxalase/Bleomycin resistance protein/Dihydroxybiphenyl dioxygenase"/>
    <property type="match status" value="1"/>
</dbReference>
<dbReference type="PROSITE" id="PS51819">
    <property type="entry name" value="VOC"/>
    <property type="match status" value="1"/>
</dbReference>
<name>A0ABS9GWS6_9BACL</name>
<proteinExistence type="predicted"/>
<feature type="domain" description="VOC" evidence="2">
    <location>
        <begin position="5"/>
        <end position="121"/>
    </location>
</feature>
<evidence type="ECO:0000313" key="4">
    <source>
        <dbReference type="Proteomes" id="UP001649381"/>
    </source>
</evidence>
<evidence type="ECO:0000313" key="3">
    <source>
        <dbReference type="EMBL" id="MCF6136125.1"/>
    </source>
</evidence>
<keyword evidence="4" id="KW-1185">Reference proteome</keyword>